<evidence type="ECO:0000256" key="6">
    <source>
        <dbReference type="SAM" id="MobiDB-lite"/>
    </source>
</evidence>
<dbReference type="PANTHER" id="PTHR45705">
    <property type="entry name" value="FI20236P1"/>
    <property type="match status" value="1"/>
</dbReference>
<evidence type="ECO:0000313" key="9">
    <source>
        <dbReference type="Proteomes" id="UP001530400"/>
    </source>
</evidence>
<dbReference type="InterPro" id="IPR038508">
    <property type="entry name" value="ArfGAP_dom_sf"/>
</dbReference>
<dbReference type="SMART" id="SM00105">
    <property type="entry name" value="ArfGap"/>
    <property type="match status" value="1"/>
</dbReference>
<dbReference type="Proteomes" id="UP001530400">
    <property type="component" value="Unassembled WGS sequence"/>
</dbReference>
<dbReference type="InterPro" id="IPR051718">
    <property type="entry name" value="ARF_GTPase-activating"/>
</dbReference>
<keyword evidence="1" id="KW-0343">GTPase activation</keyword>
<keyword evidence="9" id="KW-1185">Reference proteome</keyword>
<dbReference type="PANTHER" id="PTHR45705:SF1">
    <property type="entry name" value="FI20236P1"/>
    <property type="match status" value="1"/>
</dbReference>
<evidence type="ECO:0000256" key="1">
    <source>
        <dbReference type="ARBA" id="ARBA00022468"/>
    </source>
</evidence>
<keyword evidence="2" id="KW-0479">Metal-binding</keyword>
<proteinExistence type="predicted"/>
<dbReference type="GO" id="GO:0005096">
    <property type="term" value="F:GTPase activator activity"/>
    <property type="evidence" value="ECO:0007669"/>
    <property type="project" value="UniProtKB-KW"/>
</dbReference>
<dbReference type="SUPFAM" id="SSF57863">
    <property type="entry name" value="ArfGap/RecO-like zinc finger"/>
    <property type="match status" value="1"/>
</dbReference>
<feature type="compositionally biased region" description="Low complexity" evidence="6">
    <location>
        <begin position="231"/>
        <end position="251"/>
    </location>
</feature>
<name>A0ABD3Q5J4_9STRA</name>
<dbReference type="AlphaFoldDB" id="A0ABD3Q5J4"/>
<reference evidence="8 9" key="1">
    <citation type="submission" date="2024-10" db="EMBL/GenBank/DDBJ databases">
        <title>Updated reference genomes for cyclostephanoid diatoms.</title>
        <authorList>
            <person name="Roberts W.R."/>
            <person name="Alverson A.J."/>
        </authorList>
    </citation>
    <scope>NUCLEOTIDE SEQUENCE [LARGE SCALE GENOMIC DNA]</scope>
    <source>
        <strain evidence="8 9">AJA010-31</strain>
    </source>
</reference>
<dbReference type="GO" id="GO:0008270">
    <property type="term" value="F:zinc ion binding"/>
    <property type="evidence" value="ECO:0007669"/>
    <property type="project" value="UniProtKB-KW"/>
</dbReference>
<comment type="caution">
    <text evidence="8">The sequence shown here is derived from an EMBL/GenBank/DDBJ whole genome shotgun (WGS) entry which is preliminary data.</text>
</comment>
<evidence type="ECO:0000256" key="2">
    <source>
        <dbReference type="ARBA" id="ARBA00022723"/>
    </source>
</evidence>
<evidence type="ECO:0000256" key="4">
    <source>
        <dbReference type="ARBA" id="ARBA00022833"/>
    </source>
</evidence>
<dbReference type="Gene3D" id="1.10.220.150">
    <property type="entry name" value="Arf GTPase activating protein"/>
    <property type="match status" value="1"/>
</dbReference>
<dbReference type="Pfam" id="PF01412">
    <property type="entry name" value="ArfGap"/>
    <property type="match status" value="1"/>
</dbReference>
<dbReference type="InterPro" id="IPR037278">
    <property type="entry name" value="ARFGAP/RecO"/>
</dbReference>
<protein>
    <recommendedName>
        <fullName evidence="7">Arf-GAP domain-containing protein</fullName>
    </recommendedName>
</protein>
<dbReference type="FunFam" id="1.10.220.150:FF:000009">
    <property type="entry name" value="stromal membrane-associated protein 1 isoform X1"/>
    <property type="match status" value="1"/>
</dbReference>
<keyword evidence="3 5" id="KW-0863">Zinc-finger</keyword>
<feature type="compositionally biased region" description="Basic and acidic residues" evidence="6">
    <location>
        <begin position="215"/>
        <end position="229"/>
    </location>
</feature>
<evidence type="ECO:0000259" key="7">
    <source>
        <dbReference type="PROSITE" id="PS50115"/>
    </source>
</evidence>
<feature type="region of interest" description="Disordered" evidence="6">
    <location>
        <begin position="1"/>
        <end position="24"/>
    </location>
</feature>
<evidence type="ECO:0000313" key="8">
    <source>
        <dbReference type="EMBL" id="KAL3794856.1"/>
    </source>
</evidence>
<sequence>MNEPPSSSMTSAHHPALFTNTTKHHKTRIATTMSQAEFKKRLKALMLLPENQVCSDCPERQPRWASLIVPPPGAPPGSLPMGAFCCLECSGSHRRLGVHISFVRSINLDQWKEKEVLAMENGGNKKVNLIFEAHLNVSKPPNTASGPERERFIRDKYERRKFYDANAFAVVEQMTPGEYNVDPSGEEEQQVIAGVQRRLAAGSSGNGNLAPSIRKPSDAARKRVEERAARNRVAGGVSSSVPAVRSKPVKTPVAPAPVADLLDFGDFDSPEATAAVASSSGGVVNNTASPVAASSNTNEPALDLFASMSVGDTNGAMPPPQRQQQLQQQAQQQKMSTADIMNMFNTPNQNAMQQNNMFAMGGGTPSGMHGGNMMMNQNVNPASYNNMMMPTNNYGGGMNNQMMMNNGMGMQQGNSMLMGGNNMNMFNNQNAMQQNMYAMGGAMPSGMQGGMNNHMMMNNGMGMQQQQQMQMNGMQGGVMIGQGNSQFGQSMPHMSQQQAQKQSRGASHDQFADFGNFGR</sequence>
<dbReference type="EMBL" id="JALLPJ020000340">
    <property type="protein sequence ID" value="KAL3794856.1"/>
    <property type="molecule type" value="Genomic_DNA"/>
</dbReference>
<keyword evidence="4" id="KW-0862">Zinc</keyword>
<dbReference type="InterPro" id="IPR001164">
    <property type="entry name" value="ArfGAP_dom"/>
</dbReference>
<dbReference type="PRINTS" id="PR00405">
    <property type="entry name" value="REVINTRACTNG"/>
</dbReference>
<feature type="compositionally biased region" description="Polar residues" evidence="6">
    <location>
        <begin position="1"/>
        <end position="11"/>
    </location>
</feature>
<feature type="domain" description="Arf-GAP" evidence="7">
    <location>
        <begin position="39"/>
        <end position="162"/>
    </location>
</feature>
<feature type="compositionally biased region" description="Polar residues" evidence="6">
    <location>
        <begin position="485"/>
        <end position="505"/>
    </location>
</feature>
<accession>A0ABD3Q5J4</accession>
<feature type="region of interest" description="Disordered" evidence="6">
    <location>
        <begin position="201"/>
        <end position="251"/>
    </location>
</feature>
<evidence type="ECO:0000256" key="3">
    <source>
        <dbReference type="ARBA" id="ARBA00022771"/>
    </source>
</evidence>
<dbReference type="CDD" id="cd08204">
    <property type="entry name" value="ArfGap"/>
    <property type="match status" value="1"/>
</dbReference>
<feature type="region of interest" description="Disordered" evidence="6">
    <location>
        <begin position="485"/>
        <end position="519"/>
    </location>
</feature>
<organism evidence="8 9">
    <name type="scientific">Cyclotella atomus</name>
    <dbReference type="NCBI Taxonomy" id="382360"/>
    <lineage>
        <taxon>Eukaryota</taxon>
        <taxon>Sar</taxon>
        <taxon>Stramenopiles</taxon>
        <taxon>Ochrophyta</taxon>
        <taxon>Bacillariophyta</taxon>
        <taxon>Coscinodiscophyceae</taxon>
        <taxon>Thalassiosirophycidae</taxon>
        <taxon>Stephanodiscales</taxon>
        <taxon>Stephanodiscaceae</taxon>
        <taxon>Cyclotella</taxon>
    </lineage>
</organism>
<feature type="compositionally biased region" description="Low complexity" evidence="6">
    <location>
        <begin position="322"/>
        <end position="332"/>
    </location>
</feature>
<feature type="region of interest" description="Disordered" evidence="6">
    <location>
        <begin position="309"/>
        <end position="332"/>
    </location>
</feature>
<dbReference type="PROSITE" id="PS50115">
    <property type="entry name" value="ARFGAP"/>
    <property type="match status" value="1"/>
</dbReference>
<gene>
    <name evidence="8" type="ORF">ACHAWO_007630</name>
</gene>
<evidence type="ECO:0000256" key="5">
    <source>
        <dbReference type="PROSITE-ProRule" id="PRU00288"/>
    </source>
</evidence>